<dbReference type="STRING" id="150146.SAMN05443667_102257"/>
<gene>
    <name evidence="1" type="ORF">SAMN05443667_102257</name>
</gene>
<protein>
    <recommendedName>
        <fullName evidence="3">SprT-like family protein</fullName>
    </recommendedName>
</protein>
<evidence type="ECO:0000313" key="1">
    <source>
        <dbReference type="EMBL" id="SEA18679.1"/>
    </source>
</evidence>
<accession>A0A1H3Z4F6</accession>
<dbReference type="OrthoDB" id="1450227at2"/>
<keyword evidence="2" id="KW-1185">Reference proteome</keyword>
<organism evidence="1 2">
    <name type="scientific">Flavobacterium gillisiae</name>
    <dbReference type="NCBI Taxonomy" id="150146"/>
    <lineage>
        <taxon>Bacteria</taxon>
        <taxon>Pseudomonadati</taxon>
        <taxon>Bacteroidota</taxon>
        <taxon>Flavobacteriia</taxon>
        <taxon>Flavobacteriales</taxon>
        <taxon>Flavobacteriaceae</taxon>
        <taxon>Flavobacterium</taxon>
    </lineage>
</organism>
<name>A0A1H3Z4F6_9FLAO</name>
<sequence>MLIASDGIDLNFSEEILKLFNDSDNTHLTIRNGILTGGANGSTTGSTITISNSYLLNATKLSVARTMIHETVHAVINAYFYGYSDFEDKPFQDKLRQYASDKGFTDMNTFHHNFMGQYINAVAYSLYEWDKGYGTAGSLGWDYYKSMAYSGMFQVDISGTIVAEVDTFKEIVPNADDRQTIADIILNEQNGNSEAQGTKCD</sequence>
<dbReference type="EMBL" id="FNRD01000002">
    <property type="protein sequence ID" value="SEA18679.1"/>
    <property type="molecule type" value="Genomic_DNA"/>
</dbReference>
<evidence type="ECO:0008006" key="3">
    <source>
        <dbReference type="Google" id="ProtNLM"/>
    </source>
</evidence>
<dbReference type="Proteomes" id="UP000198951">
    <property type="component" value="Unassembled WGS sequence"/>
</dbReference>
<proteinExistence type="predicted"/>
<evidence type="ECO:0000313" key="2">
    <source>
        <dbReference type="Proteomes" id="UP000198951"/>
    </source>
</evidence>
<dbReference type="RefSeq" id="WP_091085504.1">
    <property type="nucleotide sequence ID" value="NZ_FNRD01000002.1"/>
</dbReference>
<dbReference type="AlphaFoldDB" id="A0A1H3Z4F6"/>
<reference evidence="2" key="1">
    <citation type="submission" date="2016-10" db="EMBL/GenBank/DDBJ databases">
        <authorList>
            <person name="Varghese N."/>
            <person name="Submissions S."/>
        </authorList>
    </citation>
    <scope>NUCLEOTIDE SEQUENCE [LARGE SCALE GENOMIC DNA]</scope>
    <source>
        <strain evidence="2">DSM 22376</strain>
    </source>
</reference>